<dbReference type="SUPFAM" id="SSF46955">
    <property type="entry name" value="Putative DNA-binding domain"/>
    <property type="match status" value="1"/>
</dbReference>
<dbReference type="PRINTS" id="PR00040">
    <property type="entry name" value="HTHMERR"/>
</dbReference>
<dbReference type="PROSITE" id="PS50937">
    <property type="entry name" value="HTH_MERR_2"/>
    <property type="match status" value="1"/>
</dbReference>
<proteinExistence type="predicted"/>
<keyword evidence="1" id="KW-0238">DNA-binding</keyword>
<dbReference type="InterPro" id="IPR047057">
    <property type="entry name" value="MerR_fam"/>
</dbReference>
<organism evidence="3 4">
    <name type="scientific">Ramlibacter pallidus</name>
    <dbReference type="NCBI Taxonomy" id="2780087"/>
    <lineage>
        <taxon>Bacteria</taxon>
        <taxon>Pseudomonadati</taxon>
        <taxon>Pseudomonadota</taxon>
        <taxon>Betaproteobacteria</taxon>
        <taxon>Burkholderiales</taxon>
        <taxon>Comamonadaceae</taxon>
        <taxon>Ramlibacter</taxon>
    </lineage>
</organism>
<sequence>MHLKVGELARSTGLTVRTLHHYDEIGLLQPSGRSGSGYRLYAEADVARLHAIQALRHLGLPLAEIGPLLDGSEAAPQRVIEQQMQALDHQIRQATELRERLALMHGLLLKGGTPSMDDWVRSLAMMTTFGRYFAAGELKQILGAYDGIEQEWLQLQAEVRRYMDTGGGIDTPECQVLTRRWTMLMVRWMGGDFDLIERWGAMFRQEAEVRGQGGAPPTDMMEFMESAIKLRMGWFQAHFGDVDYRRTRHVPDVEAQAIEAEGQALLQAGEPADGAKARALHARWMALLDRSSGGDAALRGKLATLHQGHPLLLAGLPLGRAVREFLSSVHERA</sequence>
<dbReference type="PROSITE" id="PS00552">
    <property type="entry name" value="HTH_MERR_1"/>
    <property type="match status" value="1"/>
</dbReference>
<protein>
    <submittedName>
        <fullName evidence="3">MerR family transcriptional regulator</fullName>
    </submittedName>
</protein>
<dbReference type="Gene3D" id="1.10.1660.10">
    <property type="match status" value="1"/>
</dbReference>
<keyword evidence="4" id="KW-1185">Reference proteome</keyword>
<dbReference type="RefSeq" id="WP_193677563.1">
    <property type="nucleotide sequence ID" value="NZ_JADDIV010000004.1"/>
</dbReference>
<evidence type="ECO:0000313" key="3">
    <source>
        <dbReference type="EMBL" id="MBE7368949.1"/>
    </source>
</evidence>
<dbReference type="PANTHER" id="PTHR30204">
    <property type="entry name" value="REDOX-CYCLING DRUG-SENSING TRANSCRIPTIONAL ACTIVATOR SOXR"/>
    <property type="match status" value="1"/>
</dbReference>
<evidence type="ECO:0000259" key="2">
    <source>
        <dbReference type="PROSITE" id="PS50937"/>
    </source>
</evidence>
<dbReference type="EMBL" id="JADDIV010000004">
    <property type="protein sequence ID" value="MBE7368949.1"/>
    <property type="molecule type" value="Genomic_DNA"/>
</dbReference>
<dbReference type="Pfam" id="PF13411">
    <property type="entry name" value="MerR_1"/>
    <property type="match status" value="1"/>
</dbReference>
<gene>
    <name evidence="3" type="ORF">IM787_15405</name>
</gene>
<name>A0ABR9S608_9BURK</name>
<dbReference type="PANTHER" id="PTHR30204:SF90">
    <property type="entry name" value="HTH-TYPE TRANSCRIPTIONAL ACTIVATOR MTA"/>
    <property type="match status" value="1"/>
</dbReference>
<feature type="domain" description="HTH merR-type" evidence="2">
    <location>
        <begin position="2"/>
        <end position="71"/>
    </location>
</feature>
<evidence type="ECO:0000256" key="1">
    <source>
        <dbReference type="ARBA" id="ARBA00023125"/>
    </source>
</evidence>
<evidence type="ECO:0000313" key="4">
    <source>
        <dbReference type="Proteomes" id="UP000806285"/>
    </source>
</evidence>
<dbReference type="SMART" id="SM00422">
    <property type="entry name" value="HTH_MERR"/>
    <property type="match status" value="1"/>
</dbReference>
<dbReference type="InterPro" id="IPR000551">
    <property type="entry name" value="MerR-type_HTH_dom"/>
</dbReference>
<comment type="caution">
    <text evidence="3">The sequence shown here is derived from an EMBL/GenBank/DDBJ whole genome shotgun (WGS) entry which is preliminary data.</text>
</comment>
<dbReference type="InterPro" id="IPR009061">
    <property type="entry name" value="DNA-bd_dom_put_sf"/>
</dbReference>
<dbReference type="Proteomes" id="UP000806285">
    <property type="component" value="Unassembled WGS sequence"/>
</dbReference>
<reference evidence="3 4" key="1">
    <citation type="submission" date="2020-10" db="EMBL/GenBank/DDBJ databases">
        <title>Ramlibacter sp. HM2 16S ribosomal RNA gene Genome sequencing and assembly.</title>
        <authorList>
            <person name="Kang M."/>
        </authorList>
    </citation>
    <scope>NUCLEOTIDE SEQUENCE [LARGE SCALE GENOMIC DNA]</scope>
    <source>
        <strain evidence="3 4">HM2</strain>
    </source>
</reference>
<accession>A0ABR9S608</accession>